<name>A0A2A2M834_9GAMM</name>
<evidence type="ECO:0000313" key="6">
    <source>
        <dbReference type="Proteomes" id="UP000293380"/>
    </source>
</evidence>
<dbReference type="InterPro" id="IPR008462">
    <property type="entry name" value="CsbD"/>
</dbReference>
<dbReference type="Proteomes" id="UP000293380">
    <property type="component" value="Unassembled WGS sequence"/>
</dbReference>
<dbReference type="GeneID" id="69636716"/>
<accession>A0A2A2M834</accession>
<dbReference type="RefSeq" id="WP_004095352.1">
    <property type="nucleotide sequence ID" value="NZ_CALECD010000030.1"/>
</dbReference>
<evidence type="ECO:0000313" key="5">
    <source>
        <dbReference type="Proteomes" id="UP000218796"/>
    </source>
</evidence>
<dbReference type="KEGG" id="hpar:AL518_02955"/>
<comment type="caution">
    <text evidence="3">The sequence shown here is derived from an EMBL/GenBank/DDBJ whole genome shotgun (WGS) entry which is preliminary data.</text>
</comment>
<evidence type="ECO:0000313" key="4">
    <source>
        <dbReference type="EMBL" id="TBM29850.1"/>
    </source>
</evidence>
<dbReference type="EMBL" id="NQMS01000012">
    <property type="protein sequence ID" value="PAV94592.1"/>
    <property type="molecule type" value="Genomic_DNA"/>
</dbReference>
<dbReference type="Gene3D" id="1.10.1470.10">
    <property type="entry name" value="YjbJ"/>
    <property type="match status" value="1"/>
</dbReference>
<dbReference type="InterPro" id="IPR026042">
    <property type="entry name" value="YjbJ"/>
</dbReference>
<feature type="domain" description="CsbD-like" evidence="2">
    <location>
        <begin position="4"/>
        <end position="56"/>
    </location>
</feature>
<dbReference type="PANTHER" id="PTHR34977:SF1">
    <property type="entry name" value="UPF0337 PROTEIN YJBJ"/>
    <property type="match status" value="1"/>
</dbReference>
<dbReference type="InterPro" id="IPR050423">
    <property type="entry name" value="UPF0337_stress_rsp"/>
</dbReference>
<evidence type="ECO:0000259" key="2">
    <source>
        <dbReference type="Pfam" id="PF05532"/>
    </source>
</evidence>
<protein>
    <submittedName>
        <fullName evidence="3">CsbD family protein</fullName>
    </submittedName>
</protein>
<organism evidence="3 5">
    <name type="scientific">Hafnia paralvei</name>
    <dbReference type="NCBI Taxonomy" id="546367"/>
    <lineage>
        <taxon>Bacteria</taxon>
        <taxon>Pseudomonadati</taxon>
        <taxon>Pseudomonadota</taxon>
        <taxon>Gammaproteobacteria</taxon>
        <taxon>Enterobacterales</taxon>
        <taxon>Hafniaceae</taxon>
        <taxon>Hafnia</taxon>
    </lineage>
</organism>
<dbReference type="InterPro" id="IPR036629">
    <property type="entry name" value="YjbJ_sf"/>
</dbReference>
<dbReference type="SUPFAM" id="SSF69047">
    <property type="entry name" value="Hypothetical protein YjbJ"/>
    <property type="match status" value="1"/>
</dbReference>
<reference evidence="4 6" key="2">
    <citation type="submission" date="2019-02" db="EMBL/GenBank/DDBJ databases">
        <title>Comparative genomic analysis of the Hafnia genus genomes.</title>
        <authorList>
            <person name="Zhiqiu Y."/>
            <person name="Chao Y."/>
            <person name="Yuhui D."/>
            <person name="Di H."/>
            <person name="Bin L."/>
        </authorList>
    </citation>
    <scope>NUCLEOTIDE SEQUENCE [LARGE SCALE GENOMIC DNA]</scope>
    <source>
        <strain evidence="4 6">PCM_1194</strain>
    </source>
</reference>
<keyword evidence="5" id="KW-1185">Reference proteome</keyword>
<dbReference type="Proteomes" id="UP000218796">
    <property type="component" value="Unassembled WGS sequence"/>
</dbReference>
<dbReference type="PANTHER" id="PTHR34977">
    <property type="entry name" value="UPF0337 PROTEIN YJBJ"/>
    <property type="match status" value="1"/>
</dbReference>
<comment type="similarity">
    <text evidence="1">Belongs to the UPF0337 (CsbD) family.</text>
</comment>
<sequence>MNKDQAGGNWKQFKGTVKEKWGKLTDDDLTVIEGKRDQLVGKIQERYGYQKEAAEKEVKAWEEHNKYRW</sequence>
<dbReference type="PIRSF" id="PIRSF039008">
    <property type="entry name" value="YjbJ"/>
    <property type="match status" value="1"/>
</dbReference>
<gene>
    <name evidence="3" type="ORF">CJD50_20185</name>
    <name evidence="4" type="ORF">EYY89_05325</name>
</gene>
<dbReference type="NCBIfam" id="NF007748">
    <property type="entry name" value="PRK10428.1"/>
    <property type="match status" value="1"/>
</dbReference>
<reference evidence="3 5" key="1">
    <citation type="submission" date="2017-08" db="EMBL/GenBank/DDBJ databases">
        <title>Draft Genome Sequence of Hafnia alvei CITHA-6 Isolated from Raw Bovine Milk.</title>
        <authorList>
            <person name="Culligan E.P."/>
            <person name="Mcsweeney A."/>
            <person name="O'Doherty C."/>
            <person name="Gleeson E."/>
            <person name="O'Riordan D."/>
            <person name="Sleator R.D."/>
        </authorList>
    </citation>
    <scope>NUCLEOTIDE SEQUENCE [LARGE SCALE GENOMIC DNA]</scope>
    <source>
        <strain evidence="3 5">CITHA-6</strain>
    </source>
</reference>
<evidence type="ECO:0000313" key="3">
    <source>
        <dbReference type="EMBL" id="PAV94592.1"/>
    </source>
</evidence>
<proteinExistence type="inferred from homology"/>
<evidence type="ECO:0000256" key="1">
    <source>
        <dbReference type="ARBA" id="ARBA00009129"/>
    </source>
</evidence>
<dbReference type="OrthoDB" id="9796058at2"/>
<dbReference type="EMBL" id="SITD01000039">
    <property type="protein sequence ID" value="TBM29850.1"/>
    <property type="molecule type" value="Genomic_DNA"/>
</dbReference>
<dbReference type="AlphaFoldDB" id="A0A2A2M834"/>
<dbReference type="Pfam" id="PF05532">
    <property type="entry name" value="CsbD"/>
    <property type="match status" value="1"/>
</dbReference>